<keyword evidence="10" id="KW-1185">Reference proteome</keyword>
<protein>
    <recommendedName>
        <fullName evidence="8">DEUBAD domain-containing protein</fullName>
    </recommendedName>
</protein>
<proteinExistence type="predicted"/>
<comment type="subcellular location">
    <subcellularLocation>
        <location evidence="1">Nucleus</location>
    </subcellularLocation>
</comment>
<evidence type="ECO:0000259" key="8">
    <source>
        <dbReference type="PROSITE" id="PS51916"/>
    </source>
</evidence>
<evidence type="ECO:0000256" key="6">
    <source>
        <dbReference type="ARBA" id="ARBA00023163"/>
    </source>
</evidence>
<feature type="domain" description="DEUBAD" evidence="8">
    <location>
        <begin position="10"/>
        <end position="126"/>
    </location>
</feature>
<dbReference type="PROSITE" id="PS51916">
    <property type="entry name" value="DEUBAD"/>
    <property type="match status" value="1"/>
</dbReference>
<dbReference type="Proteomes" id="UP000799776">
    <property type="component" value="Unassembled WGS sequence"/>
</dbReference>
<evidence type="ECO:0000256" key="2">
    <source>
        <dbReference type="ARBA" id="ARBA00022723"/>
    </source>
</evidence>
<keyword evidence="3" id="KW-0863">Zinc-finger</keyword>
<comment type="caution">
    <text evidence="9">The sequence shown here is derived from an EMBL/GenBank/DDBJ whole genome shotgun (WGS) entry which is preliminary data.</text>
</comment>
<dbReference type="OrthoDB" id="2289918at2759"/>
<keyword evidence="6" id="KW-0804">Transcription</keyword>
<evidence type="ECO:0000313" key="9">
    <source>
        <dbReference type="EMBL" id="KAF2084354.1"/>
    </source>
</evidence>
<dbReference type="Pfam" id="PF13919">
    <property type="entry name" value="ASXH"/>
    <property type="match status" value="1"/>
</dbReference>
<feature type="non-terminal residue" evidence="9">
    <location>
        <position position="1"/>
    </location>
</feature>
<feature type="non-terminal residue" evidence="9">
    <location>
        <position position="177"/>
    </location>
</feature>
<dbReference type="GO" id="GO:0008270">
    <property type="term" value="F:zinc ion binding"/>
    <property type="evidence" value="ECO:0007669"/>
    <property type="project" value="UniProtKB-KW"/>
</dbReference>
<name>A0A9P4HMH6_9PEZI</name>
<accession>A0A9P4HMH6</accession>
<dbReference type="InterPro" id="IPR028020">
    <property type="entry name" value="ASX_DEUBAD_dom"/>
</dbReference>
<keyword evidence="5" id="KW-0805">Transcription regulation</keyword>
<keyword evidence="7" id="KW-0539">Nucleus</keyword>
<dbReference type="EMBL" id="ML978742">
    <property type="protein sequence ID" value="KAF2084354.1"/>
    <property type="molecule type" value="Genomic_DNA"/>
</dbReference>
<evidence type="ECO:0000256" key="1">
    <source>
        <dbReference type="ARBA" id="ARBA00004123"/>
    </source>
</evidence>
<keyword evidence="4" id="KW-0862">Zinc</keyword>
<reference evidence="9" key="1">
    <citation type="journal article" date="2020" name="Stud. Mycol.">
        <title>101 Dothideomycetes genomes: a test case for predicting lifestyles and emergence of pathogens.</title>
        <authorList>
            <person name="Haridas S."/>
            <person name="Albert R."/>
            <person name="Binder M."/>
            <person name="Bloem J."/>
            <person name="Labutti K."/>
            <person name="Salamov A."/>
            <person name="Andreopoulos B."/>
            <person name="Baker S."/>
            <person name="Barry K."/>
            <person name="Bills G."/>
            <person name="Bluhm B."/>
            <person name="Cannon C."/>
            <person name="Castanera R."/>
            <person name="Culley D."/>
            <person name="Daum C."/>
            <person name="Ezra D."/>
            <person name="Gonzalez J."/>
            <person name="Henrissat B."/>
            <person name="Kuo A."/>
            <person name="Liang C."/>
            <person name="Lipzen A."/>
            <person name="Lutzoni F."/>
            <person name="Magnuson J."/>
            <person name="Mondo S."/>
            <person name="Nolan M."/>
            <person name="Ohm R."/>
            <person name="Pangilinan J."/>
            <person name="Park H.-J."/>
            <person name="Ramirez L."/>
            <person name="Alfaro M."/>
            <person name="Sun H."/>
            <person name="Tritt A."/>
            <person name="Yoshinaga Y."/>
            <person name="Zwiers L.-H."/>
            <person name="Turgeon B."/>
            <person name="Goodwin S."/>
            <person name="Spatafora J."/>
            <person name="Crous P."/>
            <person name="Grigoriev I."/>
        </authorList>
    </citation>
    <scope>NUCLEOTIDE SEQUENCE</scope>
    <source>
        <strain evidence="9">CBS 121410</strain>
    </source>
</reference>
<dbReference type="AlphaFoldDB" id="A0A9P4HMH6"/>
<keyword evidence="2" id="KW-0479">Metal-binding</keyword>
<evidence type="ECO:0000256" key="3">
    <source>
        <dbReference type="ARBA" id="ARBA00022771"/>
    </source>
</evidence>
<evidence type="ECO:0000256" key="5">
    <source>
        <dbReference type="ARBA" id="ARBA00023015"/>
    </source>
</evidence>
<gene>
    <name evidence="9" type="ORF">K490DRAFT_3391</name>
</gene>
<sequence length="177" mass="19568">WTPEHLLQNPKSKLAKVNLINVLKNPKAWEVLSDAQKAGLVDLMSEGAKSKLDGEEALGSALRSTDLVNDTAFRSSVALFQQDLSEGRLDPEWQEEGALAMEQRARGDFDNWKHNETEKFWGEKQKIAHSVLAGDSAKIALQELVAGGCFRVGDVWSYTRVFGKGRSAVKVEKEATV</sequence>
<evidence type="ECO:0000256" key="7">
    <source>
        <dbReference type="ARBA" id="ARBA00023242"/>
    </source>
</evidence>
<dbReference type="InterPro" id="IPR044867">
    <property type="entry name" value="DEUBAD_dom"/>
</dbReference>
<organism evidence="9 10">
    <name type="scientific">Saccharata proteae CBS 121410</name>
    <dbReference type="NCBI Taxonomy" id="1314787"/>
    <lineage>
        <taxon>Eukaryota</taxon>
        <taxon>Fungi</taxon>
        <taxon>Dikarya</taxon>
        <taxon>Ascomycota</taxon>
        <taxon>Pezizomycotina</taxon>
        <taxon>Dothideomycetes</taxon>
        <taxon>Dothideomycetes incertae sedis</taxon>
        <taxon>Botryosphaeriales</taxon>
        <taxon>Saccharataceae</taxon>
        <taxon>Saccharata</taxon>
    </lineage>
</organism>
<evidence type="ECO:0000313" key="10">
    <source>
        <dbReference type="Proteomes" id="UP000799776"/>
    </source>
</evidence>
<evidence type="ECO:0000256" key="4">
    <source>
        <dbReference type="ARBA" id="ARBA00022833"/>
    </source>
</evidence>
<dbReference type="GO" id="GO:0005634">
    <property type="term" value="C:nucleus"/>
    <property type="evidence" value="ECO:0007669"/>
    <property type="project" value="UniProtKB-SubCell"/>
</dbReference>